<dbReference type="Proteomes" id="UP000009227">
    <property type="component" value="Chromosome"/>
</dbReference>
<evidence type="ECO:0000313" key="3">
    <source>
        <dbReference type="EMBL" id="AEF96871.1"/>
    </source>
</evidence>
<dbReference type="EMBL" id="CP002737">
    <property type="protein sequence ID" value="AEF96871.1"/>
    <property type="molecule type" value="Genomic_DNA"/>
</dbReference>
<dbReference type="KEGG" id="mig:Metig_1334"/>
<evidence type="ECO:0000256" key="1">
    <source>
        <dbReference type="SAM" id="Coils"/>
    </source>
</evidence>
<keyword evidence="1" id="KW-0175">Coiled coil</keyword>
<keyword evidence="4" id="KW-1185">Reference proteome</keyword>
<feature type="transmembrane region" description="Helical" evidence="2">
    <location>
        <begin position="68"/>
        <end position="90"/>
    </location>
</feature>
<organism evidence="4">
    <name type="scientific">Methanotorris igneus (strain DSM 5666 / JCM 11834 / Kol 5)</name>
    <dbReference type="NCBI Taxonomy" id="880724"/>
    <lineage>
        <taxon>Archaea</taxon>
        <taxon>Methanobacteriati</taxon>
        <taxon>Methanobacteriota</taxon>
        <taxon>Methanomada group</taxon>
        <taxon>Methanococci</taxon>
        <taxon>Methanococcales</taxon>
        <taxon>Methanocaldococcaceae</taxon>
        <taxon>Methanotorris</taxon>
    </lineage>
</organism>
<dbReference type="HOGENOM" id="CLU_182714_0_0_2"/>
<name>F6BES4_METIK</name>
<proteinExistence type="predicted"/>
<gene>
    <name evidence="3" type="ordered locus">Metig_1334</name>
</gene>
<dbReference type="GeneID" id="10644197"/>
<accession>F6BES4</accession>
<feature type="coiled-coil region" evidence="1">
    <location>
        <begin position="1"/>
        <end position="28"/>
    </location>
</feature>
<sequence>MDDIEEKLELLSKKMVELEKRIDAKMKESEKKVDKKIQEFSKQNSMFLVAMYIKMLNDIAKELKRIKYFLLLLNLVFYLAVFGIFMYFVFNLR</sequence>
<keyword evidence="2" id="KW-0812">Transmembrane</keyword>
<dbReference type="STRING" id="880724.Metig_1334"/>
<dbReference type="AlphaFoldDB" id="F6BES4"/>
<protein>
    <submittedName>
        <fullName evidence="3">Uncharacterized protein</fullName>
    </submittedName>
</protein>
<evidence type="ECO:0000313" key="4">
    <source>
        <dbReference type="Proteomes" id="UP000009227"/>
    </source>
</evidence>
<dbReference type="RefSeq" id="WP_013799468.1">
    <property type="nucleotide sequence ID" value="NC_015562.1"/>
</dbReference>
<evidence type="ECO:0000256" key="2">
    <source>
        <dbReference type="SAM" id="Phobius"/>
    </source>
</evidence>
<keyword evidence="2" id="KW-0472">Membrane</keyword>
<keyword evidence="2" id="KW-1133">Transmembrane helix</keyword>
<reference evidence="3 4" key="1">
    <citation type="submission" date="2011-05" db="EMBL/GenBank/DDBJ databases">
        <title>Complete sequence of Methanotorris igneus Kol 5.</title>
        <authorList>
            <consortium name="US DOE Joint Genome Institute"/>
            <person name="Lucas S."/>
            <person name="Han J."/>
            <person name="Lapidus A."/>
            <person name="Cheng J.-F."/>
            <person name="Goodwin L."/>
            <person name="Pitluck S."/>
            <person name="Peters L."/>
            <person name="Mikhailova N."/>
            <person name="Chertkov O."/>
            <person name="Han C."/>
            <person name="Tapia R."/>
            <person name="Land M."/>
            <person name="Hauser L."/>
            <person name="Kyrpides N."/>
            <person name="Ivanova N."/>
            <person name="Pagani I."/>
            <person name="Sieprawska-Lupa M."/>
            <person name="Whitman W."/>
            <person name="Woyke T."/>
        </authorList>
    </citation>
    <scope>NUCLEOTIDE SEQUENCE [LARGE SCALE GENOMIC DNA]</scope>
    <source>
        <strain evidence="4">DSM 5666 / JCM 11834 / Kol 5</strain>
    </source>
</reference>